<protein>
    <recommendedName>
        <fullName evidence="4">Phage tail tape-measure protein</fullName>
    </recommendedName>
</protein>
<feature type="transmembrane region" description="Helical" evidence="1">
    <location>
        <begin position="146"/>
        <end position="173"/>
    </location>
</feature>
<evidence type="ECO:0008006" key="4">
    <source>
        <dbReference type="Google" id="ProtNLM"/>
    </source>
</evidence>
<evidence type="ECO:0000313" key="2">
    <source>
        <dbReference type="EMBL" id="ERM00441.1"/>
    </source>
</evidence>
<name>U4VCK9_9HYPH</name>
<evidence type="ECO:0000256" key="1">
    <source>
        <dbReference type="SAM" id="Phobius"/>
    </source>
</evidence>
<dbReference type="Proteomes" id="UP000016842">
    <property type="component" value="Unassembled WGS sequence"/>
</dbReference>
<dbReference type="PATRIC" id="fig|1337887.3.peg.4352"/>
<organism evidence="2 3">
    <name type="scientific">Brucella intermedia 229E</name>
    <dbReference type="NCBI Taxonomy" id="1337887"/>
    <lineage>
        <taxon>Bacteria</taxon>
        <taxon>Pseudomonadati</taxon>
        <taxon>Pseudomonadota</taxon>
        <taxon>Alphaproteobacteria</taxon>
        <taxon>Hyphomicrobiales</taxon>
        <taxon>Brucellaceae</taxon>
        <taxon>Brucella/Ochrobactrum group</taxon>
        <taxon>Brucella</taxon>
    </lineage>
</organism>
<accession>U4VCK9</accession>
<sequence>MADIATLGLEVRSDQVEKGTRALDKMSGAAKRAEAAVNGFSSTSSGAASAASRLAAGTNNAEAGLERVAGAARQAQQSLRLASAAANDNIKAASKFNTANIAAQFQDIAVSAQMGGMGAFQIGLQQGTQLASVISMMESPLRGLGAAFMSVLSPVSLLTIGLVSLVAAGLQMVDWPKRTAQAIILLADNLKVIAPYAATAAAGLALLYAPTVIGGGIVSLIAWLGRLSVAAVTTAATLAAANPGTALILGFSAAVIAANIFRDELKSIFGRDIVADAKNAVNWIIGAFVGGFNGIKEVWKSLPAAIGDIVYSTAQNVVDGIQDMVQKAVDILNNLMNKYALWRSSIGQPLDPETFNSLIIGPVDFGIEIANPYKGAASDTMSAMGKAMQDAQNTDWVGSIYTGIQKGGASTAADALRNLANNMTDVDDKKKKGRKRGGGKTDAEYYQDIIDGADRRIASLLVEQQALGMTEEAANALRYEQEMLNQAQQHGIDLTPKQADYIKMLAGTMAGLESAIQKAQDAINFAKDTTKGFFSDMANGLANGRGLWGSLADAAVNAINKIADALIDSGIESLFGGGGISKWIGSLFGGGGGLGGAADPWSGLRLASGGYVTGPGSATSDSIPAWLSNGEFVMNAKATKAFGPWLQAMNDNKLRGFAYGGPVDGNVVSMPSRSTLPSVREAAVSGGQQTVRIITETRFVNDGNFQNYIKSEVEEGSAKTFKAGIQKYDKGGAVRAARDLRQVNQRGYAK</sequence>
<gene>
    <name evidence="2" type="ORF">Q644_04905</name>
</gene>
<reference evidence="2 3" key="1">
    <citation type="journal article" date="2014" name="FEMS Microbiol. Lett.">
        <title>Genome sequencing analysis reveals virulence-related gene content of Ochrobactrum intermedium strain 229E, a urease-positive strain isolated from the human gastric niche.</title>
        <authorList>
            <person name="Kulkarni G.J."/>
            <person name="Shetty S."/>
            <person name="Dharne M.S."/>
            <person name="Shouche Y.S."/>
        </authorList>
    </citation>
    <scope>NUCLEOTIDE SEQUENCE [LARGE SCALE GENOMIC DNA]</scope>
    <source>
        <strain evidence="2 3">229E</strain>
    </source>
</reference>
<dbReference type="EMBL" id="ASXJ01000322">
    <property type="protein sequence ID" value="ERM00441.1"/>
    <property type="molecule type" value="Genomic_DNA"/>
</dbReference>
<keyword evidence="1" id="KW-1133">Transmembrane helix</keyword>
<comment type="caution">
    <text evidence="2">The sequence shown here is derived from an EMBL/GenBank/DDBJ whole genome shotgun (WGS) entry which is preliminary data.</text>
</comment>
<keyword evidence="1" id="KW-0812">Transmembrane</keyword>
<proteinExistence type="predicted"/>
<feature type="transmembrane region" description="Helical" evidence="1">
    <location>
        <begin position="244"/>
        <end position="261"/>
    </location>
</feature>
<keyword evidence="1" id="KW-0472">Membrane</keyword>
<dbReference type="AlphaFoldDB" id="U4VCK9"/>
<evidence type="ECO:0000313" key="3">
    <source>
        <dbReference type="Proteomes" id="UP000016842"/>
    </source>
</evidence>